<sequence length="142" mass="16505">MMLARTEVHHLGGRLSDLVAYPQGDESTTREAHTNSLEVLYTSIEQQTYFIIWLVVVVTSDYFSMQFPFPPPKCCDHIMCTKDWYPVCAGDTVSPPRTFLNMCELDRYNCYSGNSKSPFLQNLCELLTCLLQVRERYFLWLL</sequence>
<reference evidence="1" key="1">
    <citation type="submission" date="2020-11" db="EMBL/GenBank/DDBJ databases">
        <authorList>
            <person name="Tran Van P."/>
        </authorList>
    </citation>
    <scope>NUCLEOTIDE SEQUENCE</scope>
</reference>
<dbReference type="InterPro" id="IPR036058">
    <property type="entry name" value="Kazal_dom_sf"/>
</dbReference>
<gene>
    <name evidence="1" type="ORF">TSIB3V08_LOCUS12329</name>
</gene>
<dbReference type="EMBL" id="OC012739">
    <property type="protein sequence ID" value="CAD7268327.1"/>
    <property type="molecule type" value="Genomic_DNA"/>
</dbReference>
<dbReference type="SUPFAM" id="SSF100895">
    <property type="entry name" value="Kazal-type serine protease inhibitors"/>
    <property type="match status" value="1"/>
</dbReference>
<evidence type="ECO:0008006" key="2">
    <source>
        <dbReference type="Google" id="ProtNLM"/>
    </source>
</evidence>
<accession>A0A7R9BA49</accession>
<protein>
    <recommendedName>
        <fullName evidence="2">Kazal-like domain-containing protein</fullName>
    </recommendedName>
</protein>
<dbReference type="AlphaFoldDB" id="A0A7R9BA49"/>
<name>A0A7R9BA49_TIMSH</name>
<organism evidence="1">
    <name type="scientific">Timema shepardi</name>
    <name type="common">Walking stick</name>
    <dbReference type="NCBI Taxonomy" id="629360"/>
    <lineage>
        <taxon>Eukaryota</taxon>
        <taxon>Metazoa</taxon>
        <taxon>Ecdysozoa</taxon>
        <taxon>Arthropoda</taxon>
        <taxon>Hexapoda</taxon>
        <taxon>Insecta</taxon>
        <taxon>Pterygota</taxon>
        <taxon>Neoptera</taxon>
        <taxon>Polyneoptera</taxon>
        <taxon>Phasmatodea</taxon>
        <taxon>Timematodea</taxon>
        <taxon>Timematoidea</taxon>
        <taxon>Timematidae</taxon>
        <taxon>Timema</taxon>
    </lineage>
</organism>
<proteinExistence type="predicted"/>
<evidence type="ECO:0000313" key="1">
    <source>
        <dbReference type="EMBL" id="CAD7268327.1"/>
    </source>
</evidence>
<dbReference type="Gene3D" id="3.30.60.30">
    <property type="match status" value="1"/>
</dbReference>